<protein>
    <submittedName>
        <fullName evidence="2">Uncharacterized protein</fullName>
    </submittedName>
</protein>
<feature type="region of interest" description="Disordered" evidence="1">
    <location>
        <begin position="747"/>
        <end position="822"/>
    </location>
</feature>
<reference evidence="2 3" key="1">
    <citation type="submission" date="2024-09" db="EMBL/GenBank/DDBJ databases">
        <title>Rethinking Asexuality: The Enigmatic Case of Functional Sexual Genes in Lepraria (Stereocaulaceae).</title>
        <authorList>
            <person name="Doellman M."/>
            <person name="Sun Y."/>
            <person name="Barcenas-Pena A."/>
            <person name="Lumbsch H.T."/>
            <person name="Grewe F."/>
        </authorList>
    </citation>
    <scope>NUCLEOTIDE SEQUENCE [LARGE SCALE GENOMIC DNA]</scope>
    <source>
        <strain evidence="2 3">Grewe 0041</strain>
    </source>
</reference>
<accession>A0ABR4AWQ0</accession>
<feature type="region of interest" description="Disordered" evidence="1">
    <location>
        <begin position="577"/>
        <end position="616"/>
    </location>
</feature>
<feature type="compositionally biased region" description="Low complexity" evidence="1">
    <location>
        <begin position="704"/>
        <end position="714"/>
    </location>
</feature>
<gene>
    <name evidence="2" type="ORF">ABVK25_010665</name>
</gene>
<feature type="compositionally biased region" description="Basic and acidic residues" evidence="1">
    <location>
        <begin position="70"/>
        <end position="98"/>
    </location>
</feature>
<dbReference type="Proteomes" id="UP001590951">
    <property type="component" value="Unassembled WGS sequence"/>
</dbReference>
<feature type="compositionally biased region" description="Polar residues" evidence="1">
    <location>
        <begin position="579"/>
        <end position="592"/>
    </location>
</feature>
<name>A0ABR4AWQ0_9LECA</name>
<feature type="compositionally biased region" description="Polar residues" evidence="1">
    <location>
        <begin position="516"/>
        <end position="532"/>
    </location>
</feature>
<feature type="compositionally biased region" description="Basic and acidic residues" evidence="1">
    <location>
        <begin position="396"/>
        <end position="408"/>
    </location>
</feature>
<evidence type="ECO:0000313" key="3">
    <source>
        <dbReference type="Proteomes" id="UP001590951"/>
    </source>
</evidence>
<sequence>MAPLHCCGFRRSLSLEPEPARSVESPQTIRSRFALSSHASSTEMTDIRPIRETFASASKDESSYETPAESAHDLPKQREVRPGFHHSESSRRLHEAASKVRKRMSRDSGMSKRSSKKTLRSSLSAEDIERRNELKRALQKRIEDDVFEDLTANDNSHDEDAVPIKTPRTTWTRHEGAIQISPKHLSKALRRSDEPSRSSYTEPRQCDLSQAYAPKGMAVALSRMLTRRASHLSGESDDQVANTLTESPKRKRSSKKYIFDDEDTPQKVPETRAPSPLTRENTVIRVTPSAKPLEKSFKKPTFLDTLEAPPSPDLMPTRLESISDSAAGGDWRLSSSEGCKDVLPVKLSMFHKPTAGAPLPVVYDTKIWPASEQWLHGASGLLSPKIHQRQVFHEHNADGNKESHHCDPNSEEMGFGGVGGEDDSPPESAYVITRTSNHSEGSEAGHPYNMHIPQRLASKSLLLSAPLPQLQEPQRKRSYTCKDSSDFSTKPPRQASTPELMTSKIPMVWDNPGRRATSSVYSSQPESPHSSWRNSVLRITSLQDRVQQFKDYQTSKNTISVSPKRMKSVDLDKLEGRAGSTSFHSSNESLTNKELAASERRSSSLPRANTLPKNSRFKEELEQISAELALTNPRRRRFSNLDGSGDWRSPSVSPGIGEAASAWEKALREHSREDAALSHTRPGNYFPDPDLLGPMEVGPKNEAPSSSRTSTRPPLYRGQDHISVGAGQGSNLQARLAAYKLPTYVQTPKKRPLPDETKRSTSAYPTGSWARYPSHSRPERSSSPAGLQDQVFTRDIADMIPGNTPGPSPTRQGSNLDKSKRKKSISFGKNIISSLTQLYKSRSQELQRMLANEAKSHRSSISEGCCA</sequence>
<keyword evidence="3" id="KW-1185">Reference proteome</keyword>
<feature type="compositionally biased region" description="Polar residues" evidence="1">
    <location>
        <begin position="603"/>
        <end position="613"/>
    </location>
</feature>
<feature type="region of interest" description="Disordered" evidence="1">
    <location>
        <begin position="230"/>
        <end position="281"/>
    </location>
</feature>
<evidence type="ECO:0000313" key="2">
    <source>
        <dbReference type="EMBL" id="KAL2049069.1"/>
    </source>
</evidence>
<feature type="region of interest" description="Disordered" evidence="1">
    <location>
        <begin position="674"/>
        <end position="727"/>
    </location>
</feature>
<evidence type="ECO:0000256" key="1">
    <source>
        <dbReference type="SAM" id="MobiDB-lite"/>
    </source>
</evidence>
<dbReference type="EMBL" id="JBHFEH010000072">
    <property type="protein sequence ID" value="KAL2049069.1"/>
    <property type="molecule type" value="Genomic_DNA"/>
</dbReference>
<organism evidence="2 3">
    <name type="scientific">Lepraria finkii</name>
    <dbReference type="NCBI Taxonomy" id="1340010"/>
    <lineage>
        <taxon>Eukaryota</taxon>
        <taxon>Fungi</taxon>
        <taxon>Dikarya</taxon>
        <taxon>Ascomycota</taxon>
        <taxon>Pezizomycotina</taxon>
        <taxon>Lecanoromycetes</taxon>
        <taxon>OSLEUM clade</taxon>
        <taxon>Lecanoromycetidae</taxon>
        <taxon>Lecanorales</taxon>
        <taxon>Lecanorineae</taxon>
        <taxon>Stereocaulaceae</taxon>
        <taxon>Lepraria</taxon>
    </lineage>
</organism>
<feature type="region of interest" description="Disordered" evidence="1">
    <location>
        <begin position="171"/>
        <end position="208"/>
    </location>
</feature>
<feature type="region of interest" description="Disordered" evidence="1">
    <location>
        <begin position="34"/>
        <end position="127"/>
    </location>
</feature>
<proteinExistence type="predicted"/>
<feature type="region of interest" description="Disordered" evidence="1">
    <location>
        <begin position="469"/>
        <end position="532"/>
    </location>
</feature>
<comment type="caution">
    <text evidence="2">The sequence shown here is derived from an EMBL/GenBank/DDBJ whole genome shotgun (WGS) entry which is preliminary data.</text>
</comment>
<feature type="region of interest" description="Disordered" evidence="1">
    <location>
        <begin position="396"/>
        <end position="429"/>
    </location>
</feature>